<feature type="transmembrane region" description="Helical" evidence="5">
    <location>
        <begin position="36"/>
        <end position="60"/>
    </location>
</feature>
<reference evidence="8" key="1">
    <citation type="submission" date="2010-08" db="EMBL/GenBank/DDBJ databases">
        <authorList>
            <consortium name="Caenorhabditis japonica Sequencing Consortium"/>
            <person name="Wilson R.K."/>
        </authorList>
    </citation>
    <scope>NUCLEOTIDE SEQUENCE [LARGE SCALE GENOMIC DNA]</scope>
    <source>
        <strain evidence="8">DF5081</strain>
    </source>
</reference>
<feature type="domain" description="Major facilitator superfamily (MFS) profile" evidence="6">
    <location>
        <begin position="1"/>
        <end position="371"/>
    </location>
</feature>
<dbReference type="InterPro" id="IPR036259">
    <property type="entry name" value="MFS_trans_sf"/>
</dbReference>
<dbReference type="Gene3D" id="1.20.1250.20">
    <property type="entry name" value="MFS general substrate transporter like domains"/>
    <property type="match status" value="1"/>
</dbReference>
<evidence type="ECO:0000259" key="6">
    <source>
        <dbReference type="PROSITE" id="PS50850"/>
    </source>
</evidence>
<feature type="transmembrane region" description="Helical" evidence="5">
    <location>
        <begin position="283"/>
        <end position="302"/>
    </location>
</feature>
<dbReference type="InterPro" id="IPR005828">
    <property type="entry name" value="MFS_sugar_transport-like"/>
</dbReference>
<feature type="transmembrane region" description="Helical" evidence="5">
    <location>
        <begin position="245"/>
        <end position="263"/>
    </location>
</feature>
<dbReference type="PROSITE" id="PS00216">
    <property type="entry name" value="SUGAR_TRANSPORT_1"/>
    <property type="match status" value="1"/>
</dbReference>
<dbReference type="GO" id="GO:0016020">
    <property type="term" value="C:membrane"/>
    <property type="evidence" value="ECO:0007669"/>
    <property type="project" value="UniProtKB-SubCell"/>
</dbReference>
<dbReference type="Proteomes" id="UP000005237">
    <property type="component" value="Unassembled WGS sequence"/>
</dbReference>
<dbReference type="InterPro" id="IPR020846">
    <property type="entry name" value="MFS_dom"/>
</dbReference>
<dbReference type="InterPro" id="IPR045263">
    <property type="entry name" value="GLUT"/>
</dbReference>
<feature type="transmembrane region" description="Helical" evidence="5">
    <location>
        <begin position="337"/>
        <end position="356"/>
    </location>
</feature>
<evidence type="ECO:0000256" key="3">
    <source>
        <dbReference type="ARBA" id="ARBA00022989"/>
    </source>
</evidence>
<sequence>MGYTNAYPNTAIASFRIFLNESSDDPFTMTKSEFEWIWSAMLAIYFIGFAAGSIISAAIADRIGRKWTLCLGTFGGLLSALIALFSIILKIPTLFGISRLVMSLSAAISMNGLILLFQESSPTHMKGLISFNAEMAFVVTNLIGGLFGMQAILGQNLVGLVAASIVPSAVACFLSVFLRESPKYLFLTKNDTTEASRALKFYQNIKNEEEKTNVLKDMKLEKEELQHQKSGSMFDILLNQPTRRGFLLGLTTMQLTVSIWPIIFFSTDFLLDVGFSYNLAENVSTLMLFISTLSTIAGMFIVEKFSRKWLLVGTACLNVTALLGFSLSAILSNYWNFIGYGCIACLILHGFSYRWVDGHEILKFYGPIHLN</sequence>
<dbReference type="PROSITE" id="PS50850">
    <property type="entry name" value="MFS"/>
    <property type="match status" value="1"/>
</dbReference>
<proteinExistence type="predicted"/>
<keyword evidence="4 5" id="KW-0472">Membrane</keyword>
<protein>
    <submittedName>
        <fullName evidence="7">MFS domain-containing protein</fullName>
    </submittedName>
</protein>
<evidence type="ECO:0000256" key="5">
    <source>
        <dbReference type="SAM" id="Phobius"/>
    </source>
</evidence>
<keyword evidence="2 5" id="KW-0812">Transmembrane</keyword>
<dbReference type="InterPro" id="IPR005829">
    <property type="entry name" value="Sugar_transporter_CS"/>
</dbReference>
<comment type="subcellular location">
    <subcellularLocation>
        <location evidence="1">Membrane</location>
        <topology evidence="1">Multi-pass membrane protein</topology>
    </subcellularLocation>
</comment>
<dbReference type="SUPFAM" id="SSF103473">
    <property type="entry name" value="MFS general substrate transporter"/>
    <property type="match status" value="1"/>
</dbReference>
<dbReference type="GO" id="GO:0015149">
    <property type="term" value="F:hexose transmembrane transporter activity"/>
    <property type="evidence" value="ECO:0007669"/>
    <property type="project" value="TreeGrafter"/>
</dbReference>
<feature type="transmembrane region" description="Helical" evidence="5">
    <location>
        <begin position="309"/>
        <end position="331"/>
    </location>
</feature>
<reference evidence="7" key="2">
    <citation type="submission" date="2022-06" db="UniProtKB">
        <authorList>
            <consortium name="EnsemblMetazoa"/>
        </authorList>
    </citation>
    <scope>IDENTIFICATION</scope>
    <source>
        <strain evidence="7">DF5081</strain>
    </source>
</reference>
<evidence type="ECO:0000313" key="8">
    <source>
        <dbReference type="Proteomes" id="UP000005237"/>
    </source>
</evidence>
<feature type="transmembrane region" description="Helical" evidence="5">
    <location>
        <begin position="158"/>
        <end position="178"/>
    </location>
</feature>
<dbReference type="Pfam" id="PF00083">
    <property type="entry name" value="Sugar_tr"/>
    <property type="match status" value="1"/>
</dbReference>
<feature type="transmembrane region" description="Helical" evidence="5">
    <location>
        <begin position="95"/>
        <end position="117"/>
    </location>
</feature>
<keyword evidence="3 5" id="KW-1133">Transmembrane helix</keyword>
<keyword evidence="8" id="KW-1185">Reference proteome</keyword>
<evidence type="ECO:0000313" key="7">
    <source>
        <dbReference type="EnsemblMetazoa" id="CJA01104a.1"/>
    </source>
</evidence>
<evidence type="ECO:0000256" key="2">
    <source>
        <dbReference type="ARBA" id="ARBA00022692"/>
    </source>
</evidence>
<dbReference type="PANTHER" id="PTHR23503">
    <property type="entry name" value="SOLUTE CARRIER FAMILY 2"/>
    <property type="match status" value="1"/>
</dbReference>
<feature type="transmembrane region" description="Helical" evidence="5">
    <location>
        <begin position="129"/>
        <end position="152"/>
    </location>
</feature>
<feature type="transmembrane region" description="Helical" evidence="5">
    <location>
        <begin position="67"/>
        <end position="89"/>
    </location>
</feature>
<accession>A0A8R1DG30</accession>
<dbReference type="EnsemblMetazoa" id="CJA01104a.1">
    <property type="protein sequence ID" value="CJA01104a.1"/>
    <property type="gene ID" value="WBGene00120308"/>
</dbReference>
<evidence type="ECO:0000256" key="4">
    <source>
        <dbReference type="ARBA" id="ARBA00023136"/>
    </source>
</evidence>
<dbReference type="AlphaFoldDB" id="A0A8R1DG30"/>
<name>A0A8R1DG30_CAEJA</name>
<organism evidence="7 8">
    <name type="scientific">Caenorhabditis japonica</name>
    <dbReference type="NCBI Taxonomy" id="281687"/>
    <lineage>
        <taxon>Eukaryota</taxon>
        <taxon>Metazoa</taxon>
        <taxon>Ecdysozoa</taxon>
        <taxon>Nematoda</taxon>
        <taxon>Chromadorea</taxon>
        <taxon>Rhabditida</taxon>
        <taxon>Rhabditina</taxon>
        <taxon>Rhabditomorpha</taxon>
        <taxon>Rhabditoidea</taxon>
        <taxon>Rhabditidae</taxon>
        <taxon>Peloderinae</taxon>
        <taxon>Caenorhabditis</taxon>
    </lineage>
</organism>
<dbReference type="PANTHER" id="PTHR23503:SF108">
    <property type="entry name" value="MAJOR FACILITATOR SUPERFAMILY (MFS) PROFILE DOMAIN-CONTAINING PROTEIN"/>
    <property type="match status" value="1"/>
</dbReference>
<evidence type="ECO:0000256" key="1">
    <source>
        <dbReference type="ARBA" id="ARBA00004141"/>
    </source>
</evidence>